<dbReference type="Pfam" id="PF13401">
    <property type="entry name" value="AAA_22"/>
    <property type="match status" value="1"/>
</dbReference>
<dbReference type="AlphaFoldDB" id="A1ANM1"/>
<dbReference type="KEGG" id="ppd:Ppro_1321"/>
<proteinExistence type="predicted"/>
<evidence type="ECO:0000313" key="2">
    <source>
        <dbReference type="EMBL" id="ABK98941.1"/>
    </source>
</evidence>
<dbReference type="PANTHER" id="PTHR35894:SF1">
    <property type="entry name" value="PHOSPHORIBULOKINASE _ URIDINE KINASE FAMILY"/>
    <property type="match status" value="1"/>
</dbReference>
<dbReference type="EMBL" id="CP000482">
    <property type="protein sequence ID" value="ABK98941.1"/>
    <property type="molecule type" value="Genomic_DNA"/>
</dbReference>
<keyword evidence="3" id="KW-1185">Reference proteome</keyword>
<dbReference type="eggNOG" id="COG3267">
    <property type="taxonomic scope" value="Bacteria"/>
</dbReference>
<dbReference type="InterPro" id="IPR027417">
    <property type="entry name" value="P-loop_NTPase"/>
</dbReference>
<organism evidence="2 3">
    <name type="scientific">Pelobacter propionicus (strain DSM 2379 / NBRC 103807 / OttBd1)</name>
    <dbReference type="NCBI Taxonomy" id="338966"/>
    <lineage>
        <taxon>Bacteria</taxon>
        <taxon>Pseudomonadati</taxon>
        <taxon>Thermodesulfobacteriota</taxon>
        <taxon>Desulfuromonadia</taxon>
        <taxon>Desulfuromonadales</taxon>
        <taxon>Desulfuromonadaceae</taxon>
        <taxon>Pelobacter</taxon>
    </lineage>
</organism>
<feature type="domain" description="ORC1/DEAH AAA+ ATPase" evidence="1">
    <location>
        <begin position="45"/>
        <end position="176"/>
    </location>
</feature>
<gene>
    <name evidence="2" type="ordered locus">Ppro_1321</name>
</gene>
<protein>
    <submittedName>
        <fullName evidence="2">Putative ATPase</fullName>
    </submittedName>
</protein>
<evidence type="ECO:0000259" key="1">
    <source>
        <dbReference type="Pfam" id="PF13401"/>
    </source>
</evidence>
<dbReference type="OrthoDB" id="9783370at2"/>
<dbReference type="PANTHER" id="PTHR35894">
    <property type="entry name" value="GENERAL SECRETION PATHWAY PROTEIN A-RELATED"/>
    <property type="match status" value="1"/>
</dbReference>
<dbReference type="GO" id="GO:0016887">
    <property type="term" value="F:ATP hydrolysis activity"/>
    <property type="evidence" value="ECO:0007669"/>
    <property type="project" value="InterPro"/>
</dbReference>
<dbReference type="Gene3D" id="3.40.50.300">
    <property type="entry name" value="P-loop containing nucleotide triphosphate hydrolases"/>
    <property type="match status" value="1"/>
</dbReference>
<dbReference type="InterPro" id="IPR052026">
    <property type="entry name" value="ExeA_AAA_ATPase_DNA-bind"/>
</dbReference>
<dbReference type="Proteomes" id="UP000006732">
    <property type="component" value="Chromosome"/>
</dbReference>
<dbReference type="STRING" id="338966.Ppro_1321"/>
<name>A1ANM1_PELPD</name>
<evidence type="ECO:0000313" key="3">
    <source>
        <dbReference type="Proteomes" id="UP000006732"/>
    </source>
</evidence>
<accession>A1ANM1</accession>
<dbReference type="RefSeq" id="WP_011735240.1">
    <property type="nucleotide sequence ID" value="NC_008609.1"/>
</dbReference>
<dbReference type="SUPFAM" id="SSF52540">
    <property type="entry name" value="P-loop containing nucleoside triphosphate hydrolases"/>
    <property type="match status" value="1"/>
</dbReference>
<dbReference type="HOGENOM" id="CLU_024125_1_0_7"/>
<reference evidence="2 3" key="1">
    <citation type="submission" date="2006-10" db="EMBL/GenBank/DDBJ databases">
        <title>Complete sequence of chromosome of Pelobacter propionicus DSM 2379.</title>
        <authorList>
            <consortium name="US DOE Joint Genome Institute"/>
            <person name="Copeland A."/>
            <person name="Lucas S."/>
            <person name="Lapidus A."/>
            <person name="Barry K."/>
            <person name="Detter J.C."/>
            <person name="Glavina del Rio T."/>
            <person name="Hammon N."/>
            <person name="Israni S."/>
            <person name="Dalin E."/>
            <person name="Tice H."/>
            <person name="Pitluck S."/>
            <person name="Saunders E."/>
            <person name="Brettin T."/>
            <person name="Bruce D."/>
            <person name="Han C."/>
            <person name="Tapia R."/>
            <person name="Schmutz J."/>
            <person name="Larimer F."/>
            <person name="Land M."/>
            <person name="Hauser L."/>
            <person name="Kyrpides N."/>
            <person name="Kim E."/>
            <person name="Lovley D."/>
            <person name="Richardson P."/>
        </authorList>
    </citation>
    <scope>NUCLEOTIDE SEQUENCE [LARGE SCALE GENOMIC DNA]</scope>
    <source>
        <strain evidence="3">DSM 2379 / NBRC 103807 / OttBd1</strain>
    </source>
</reference>
<sequence length="310" mass="34610">MNDKTLLALYGLKYNPFVPALPVEALWPLPGAELFARRLESLVSQGGFSLITGEPGYGKSKTLQWLGARLGQLPDIVVGVMERPQSKVADFYRELGELFGVQLNPANRYGGFKALRERWRAHCAATLLRPLLLVDEAQEVSSECLTELRLLQSASFDSQSLLFTVLCGDARLPQRFRTPELLPLGSRIRARLELSALTPQELASYLDYVLQKAGAPQLIAPELIQTLATHAHGNLRVLTHMAAELLTAAAERNLPRVNGDAKVYQFRELKSVPPCWLEKFLNQVLLKWIHLLSERVAWRRHVPVTGSCAL</sequence>
<dbReference type="InterPro" id="IPR049945">
    <property type="entry name" value="AAA_22"/>
</dbReference>